<evidence type="ECO:0000313" key="3">
    <source>
        <dbReference type="Proteomes" id="UP000054270"/>
    </source>
</evidence>
<evidence type="ECO:0000313" key="2">
    <source>
        <dbReference type="EMBL" id="KJA17722.1"/>
    </source>
</evidence>
<feature type="domain" description="HNH nuclease" evidence="1">
    <location>
        <begin position="193"/>
        <end position="262"/>
    </location>
</feature>
<dbReference type="Proteomes" id="UP000054270">
    <property type="component" value="Unassembled WGS sequence"/>
</dbReference>
<evidence type="ECO:0000259" key="1">
    <source>
        <dbReference type="Pfam" id="PF13391"/>
    </source>
</evidence>
<dbReference type="InterPro" id="IPR003615">
    <property type="entry name" value="HNH_nuc"/>
</dbReference>
<reference evidence="3" key="1">
    <citation type="submission" date="2014-04" db="EMBL/GenBank/DDBJ databases">
        <title>Evolutionary Origins and Diversification of the Mycorrhizal Mutualists.</title>
        <authorList>
            <consortium name="DOE Joint Genome Institute"/>
            <consortium name="Mycorrhizal Genomics Consortium"/>
            <person name="Kohler A."/>
            <person name="Kuo A."/>
            <person name="Nagy L.G."/>
            <person name="Floudas D."/>
            <person name="Copeland A."/>
            <person name="Barry K.W."/>
            <person name="Cichocki N."/>
            <person name="Veneault-Fourrey C."/>
            <person name="LaButti K."/>
            <person name="Lindquist E.A."/>
            <person name="Lipzen A."/>
            <person name="Lundell T."/>
            <person name="Morin E."/>
            <person name="Murat C."/>
            <person name="Riley R."/>
            <person name="Ohm R."/>
            <person name="Sun H."/>
            <person name="Tunlid A."/>
            <person name="Henrissat B."/>
            <person name="Grigoriev I.V."/>
            <person name="Hibbett D.S."/>
            <person name="Martin F."/>
        </authorList>
    </citation>
    <scope>NUCLEOTIDE SEQUENCE [LARGE SCALE GENOMIC DNA]</scope>
    <source>
        <strain evidence="3">FD-334 SS-4</strain>
    </source>
</reference>
<keyword evidence="3" id="KW-1185">Reference proteome</keyword>
<organism evidence="2 3">
    <name type="scientific">Hypholoma sublateritium (strain FD-334 SS-4)</name>
    <dbReference type="NCBI Taxonomy" id="945553"/>
    <lineage>
        <taxon>Eukaryota</taxon>
        <taxon>Fungi</taxon>
        <taxon>Dikarya</taxon>
        <taxon>Basidiomycota</taxon>
        <taxon>Agaricomycotina</taxon>
        <taxon>Agaricomycetes</taxon>
        <taxon>Agaricomycetidae</taxon>
        <taxon>Agaricales</taxon>
        <taxon>Agaricineae</taxon>
        <taxon>Strophariaceae</taxon>
        <taxon>Hypholoma</taxon>
    </lineage>
</organism>
<dbReference type="OrthoDB" id="3163863at2759"/>
<name>A0A0D2KSW6_HYPSF</name>
<dbReference type="OMA" id="HATEIPN"/>
<dbReference type="AlphaFoldDB" id="A0A0D2KSW6"/>
<dbReference type="Pfam" id="PF13391">
    <property type="entry name" value="HNH_2"/>
    <property type="match status" value="1"/>
</dbReference>
<protein>
    <recommendedName>
        <fullName evidence="1">HNH nuclease domain-containing protein</fullName>
    </recommendedName>
</protein>
<dbReference type="STRING" id="945553.A0A0D2KSW6"/>
<proteinExistence type="predicted"/>
<dbReference type="EMBL" id="KN817599">
    <property type="protein sequence ID" value="KJA17722.1"/>
    <property type="molecule type" value="Genomic_DNA"/>
</dbReference>
<gene>
    <name evidence="2" type="ORF">HYPSUDRAFT_205951</name>
</gene>
<sequence>MSSFATPTSPQRHAPRLTPTDSFSVYNSLHDEITRIQHSLTDLHTLVATAAHLIDDVFAPSPRSTYTYARGIGEGTRRRSVSLAAVLSAILAHAGECGGEGGTRYVAAAIGACSGGEHRQDAVPAVDALAALGETWLVHLLFVFKAGGRYACHLDSDDECTTPGHSHLSRTEGKGTPNTSFKKDVMIRDGYACVLTGQADISHPAPRSKRPLLELEAARVRNLTRLSEAALANLRDGVDSASNGMLLEYNAQRAFDAFAWCLHKTETPNVYAVKVYDEGRIEDTFSGKLVAFRDNSGDPDSSDASPRILHRPIALPNPSYIAVHAAIAGILHQSAAGTFFDALLDTCGGRAVRTWDELEALMLHDAVRDSVSDMMDVTGVGLE</sequence>
<accession>A0A0D2KSW6</accession>